<proteinExistence type="predicted"/>
<dbReference type="GeneID" id="17326346"/>
<keyword evidence="2" id="KW-1185">Reference proteome</keyword>
<evidence type="ECO:0000313" key="2">
    <source>
        <dbReference type="Proteomes" id="UP000012073"/>
    </source>
</evidence>
<gene>
    <name evidence="1" type="ORF">CHC_T00006509001</name>
</gene>
<dbReference type="KEGG" id="ccp:CHC_T00006509001"/>
<protein>
    <submittedName>
        <fullName evidence="1">Uncharacterized protein</fullName>
    </submittedName>
</protein>
<dbReference type="Proteomes" id="UP000012073">
    <property type="component" value="Unassembled WGS sequence"/>
</dbReference>
<dbReference type="AlphaFoldDB" id="R7QML0"/>
<sequence>MWEWVVTLDDGRTAKGMNSKELTQRSRVTTEGCTVENRDCFVAPEQRKGCL</sequence>
<evidence type="ECO:0000313" key="1">
    <source>
        <dbReference type="EMBL" id="CDF38721.1"/>
    </source>
</evidence>
<organism evidence="1 2">
    <name type="scientific">Chondrus crispus</name>
    <name type="common">Carrageen Irish moss</name>
    <name type="synonym">Polymorpha crispa</name>
    <dbReference type="NCBI Taxonomy" id="2769"/>
    <lineage>
        <taxon>Eukaryota</taxon>
        <taxon>Rhodophyta</taxon>
        <taxon>Florideophyceae</taxon>
        <taxon>Rhodymeniophycidae</taxon>
        <taxon>Gigartinales</taxon>
        <taxon>Gigartinaceae</taxon>
        <taxon>Chondrus</taxon>
    </lineage>
</organism>
<dbReference type="Gramene" id="CDF38721">
    <property type="protein sequence ID" value="CDF38721"/>
    <property type="gene ID" value="CHC_T00006509001"/>
</dbReference>
<name>R7QML0_CHOCR</name>
<accession>R7QML0</accession>
<dbReference type="EMBL" id="HG001959">
    <property type="protein sequence ID" value="CDF38721.1"/>
    <property type="molecule type" value="Genomic_DNA"/>
</dbReference>
<dbReference type="RefSeq" id="XP_005718626.1">
    <property type="nucleotide sequence ID" value="XM_005718569.1"/>
</dbReference>
<reference evidence="2" key="1">
    <citation type="journal article" date="2013" name="Proc. Natl. Acad. Sci. U.S.A.">
        <title>Genome structure and metabolic features in the red seaweed Chondrus crispus shed light on evolution of the Archaeplastida.</title>
        <authorList>
            <person name="Collen J."/>
            <person name="Porcel B."/>
            <person name="Carre W."/>
            <person name="Ball S.G."/>
            <person name="Chaparro C."/>
            <person name="Tonon T."/>
            <person name="Barbeyron T."/>
            <person name="Michel G."/>
            <person name="Noel B."/>
            <person name="Valentin K."/>
            <person name="Elias M."/>
            <person name="Artiguenave F."/>
            <person name="Arun A."/>
            <person name="Aury J.M."/>
            <person name="Barbosa-Neto J.F."/>
            <person name="Bothwell J.H."/>
            <person name="Bouget F.Y."/>
            <person name="Brillet L."/>
            <person name="Cabello-Hurtado F."/>
            <person name="Capella-Gutierrez S."/>
            <person name="Charrier B."/>
            <person name="Cladiere L."/>
            <person name="Cock J.M."/>
            <person name="Coelho S.M."/>
            <person name="Colleoni C."/>
            <person name="Czjzek M."/>
            <person name="Da Silva C."/>
            <person name="Delage L."/>
            <person name="Denoeud F."/>
            <person name="Deschamps P."/>
            <person name="Dittami S.M."/>
            <person name="Gabaldon T."/>
            <person name="Gachon C.M."/>
            <person name="Groisillier A."/>
            <person name="Herve C."/>
            <person name="Jabbari K."/>
            <person name="Katinka M."/>
            <person name="Kloareg B."/>
            <person name="Kowalczyk N."/>
            <person name="Labadie K."/>
            <person name="Leblanc C."/>
            <person name="Lopez P.J."/>
            <person name="McLachlan D.H."/>
            <person name="Meslet-Cladiere L."/>
            <person name="Moustafa A."/>
            <person name="Nehr Z."/>
            <person name="Nyvall Collen P."/>
            <person name="Panaud O."/>
            <person name="Partensky F."/>
            <person name="Poulain J."/>
            <person name="Rensing S.A."/>
            <person name="Rousvoal S."/>
            <person name="Samson G."/>
            <person name="Symeonidi A."/>
            <person name="Weissenbach J."/>
            <person name="Zambounis A."/>
            <person name="Wincker P."/>
            <person name="Boyen C."/>
        </authorList>
    </citation>
    <scope>NUCLEOTIDE SEQUENCE [LARGE SCALE GENOMIC DNA]</scope>
    <source>
        <strain evidence="2">cv. Stackhouse</strain>
    </source>
</reference>